<evidence type="ECO:0000259" key="17">
    <source>
        <dbReference type="Pfam" id="PF03717"/>
    </source>
</evidence>
<name>A0A5C8PQA6_9HYPH</name>
<dbReference type="Pfam" id="PF00905">
    <property type="entry name" value="Transpeptidase"/>
    <property type="match status" value="1"/>
</dbReference>
<evidence type="ECO:0000256" key="4">
    <source>
        <dbReference type="ARBA" id="ARBA00022519"/>
    </source>
</evidence>
<evidence type="ECO:0000256" key="8">
    <source>
        <dbReference type="ARBA" id="ARBA00022801"/>
    </source>
</evidence>
<feature type="region of interest" description="Disordered" evidence="14">
    <location>
        <begin position="416"/>
        <end position="436"/>
    </location>
</feature>
<dbReference type="InterPro" id="IPR050515">
    <property type="entry name" value="Beta-lactam/transpept"/>
</dbReference>
<dbReference type="OrthoDB" id="9766847at2"/>
<dbReference type="InterPro" id="IPR005311">
    <property type="entry name" value="PBP_dimer"/>
</dbReference>
<evidence type="ECO:0000313" key="18">
    <source>
        <dbReference type="EMBL" id="TXL77544.1"/>
    </source>
</evidence>
<dbReference type="GO" id="GO:0009002">
    <property type="term" value="F:serine-type D-Ala-D-Ala carboxypeptidase activity"/>
    <property type="evidence" value="ECO:0007669"/>
    <property type="project" value="UniProtKB-EC"/>
</dbReference>
<protein>
    <submittedName>
        <fullName evidence="18">Penicillin-binding protein 2</fullName>
        <ecNumber evidence="18">3.4.16.4</ecNumber>
    </submittedName>
</protein>
<dbReference type="Pfam" id="PF03717">
    <property type="entry name" value="PBP_dimer"/>
    <property type="match status" value="1"/>
</dbReference>
<dbReference type="EMBL" id="VDUZ01000008">
    <property type="protein sequence ID" value="TXL77544.1"/>
    <property type="molecule type" value="Genomic_DNA"/>
</dbReference>
<dbReference type="PANTHER" id="PTHR30627:SF2">
    <property type="entry name" value="PEPTIDOGLYCAN D,D-TRANSPEPTIDASE MRDA"/>
    <property type="match status" value="1"/>
</dbReference>
<evidence type="ECO:0000256" key="6">
    <source>
        <dbReference type="ARBA" id="ARBA00022670"/>
    </source>
</evidence>
<evidence type="ECO:0000256" key="7">
    <source>
        <dbReference type="ARBA" id="ARBA00022692"/>
    </source>
</evidence>
<evidence type="ECO:0000256" key="9">
    <source>
        <dbReference type="ARBA" id="ARBA00022960"/>
    </source>
</evidence>
<dbReference type="GO" id="GO:0071555">
    <property type="term" value="P:cell wall organization"/>
    <property type="evidence" value="ECO:0007669"/>
    <property type="project" value="UniProtKB-KW"/>
</dbReference>
<evidence type="ECO:0000256" key="5">
    <source>
        <dbReference type="ARBA" id="ARBA00022645"/>
    </source>
</evidence>
<evidence type="ECO:0000256" key="15">
    <source>
        <dbReference type="SAM" id="Phobius"/>
    </source>
</evidence>
<evidence type="ECO:0000259" key="16">
    <source>
        <dbReference type="Pfam" id="PF00905"/>
    </source>
</evidence>
<keyword evidence="11 15" id="KW-1133">Transmembrane helix</keyword>
<dbReference type="GO" id="GO:0009252">
    <property type="term" value="P:peptidoglycan biosynthetic process"/>
    <property type="evidence" value="ECO:0007669"/>
    <property type="project" value="UniProtKB-KW"/>
</dbReference>
<dbReference type="Gene3D" id="3.40.710.10">
    <property type="entry name" value="DD-peptidase/beta-lactamase superfamily"/>
    <property type="match status" value="1"/>
</dbReference>
<dbReference type="RefSeq" id="WP_147846584.1">
    <property type="nucleotide sequence ID" value="NZ_VDUZ01000008.1"/>
</dbReference>
<evidence type="ECO:0000256" key="2">
    <source>
        <dbReference type="ARBA" id="ARBA00004236"/>
    </source>
</evidence>
<keyword evidence="19" id="KW-1185">Reference proteome</keyword>
<dbReference type="AlphaFoldDB" id="A0A5C8PQA6"/>
<dbReference type="InterPro" id="IPR036138">
    <property type="entry name" value="PBP_dimer_sf"/>
</dbReference>
<keyword evidence="9" id="KW-0133">Cell shape</keyword>
<keyword evidence="12 15" id="KW-0472">Membrane</keyword>
<keyword evidence="7 15" id="KW-0812">Transmembrane</keyword>
<accession>A0A5C8PQA6</accession>
<keyword evidence="13" id="KW-0961">Cell wall biogenesis/degradation</keyword>
<evidence type="ECO:0000256" key="12">
    <source>
        <dbReference type="ARBA" id="ARBA00023136"/>
    </source>
</evidence>
<keyword evidence="4" id="KW-0997">Cell inner membrane</keyword>
<dbReference type="Gene3D" id="3.30.1390.30">
    <property type="entry name" value="Penicillin-binding protein 2a, domain 3"/>
    <property type="match status" value="1"/>
</dbReference>
<dbReference type="Gene3D" id="3.90.1310.10">
    <property type="entry name" value="Penicillin-binding protein 2a (Domain 2)"/>
    <property type="match status" value="1"/>
</dbReference>
<dbReference type="PANTHER" id="PTHR30627">
    <property type="entry name" value="PEPTIDOGLYCAN D,D-TRANSPEPTIDASE"/>
    <property type="match status" value="1"/>
</dbReference>
<evidence type="ECO:0000256" key="11">
    <source>
        <dbReference type="ARBA" id="ARBA00022989"/>
    </source>
</evidence>
<keyword evidence="3" id="KW-1003">Cell membrane</keyword>
<evidence type="ECO:0000256" key="14">
    <source>
        <dbReference type="SAM" id="MobiDB-lite"/>
    </source>
</evidence>
<evidence type="ECO:0000256" key="13">
    <source>
        <dbReference type="ARBA" id="ARBA00023316"/>
    </source>
</evidence>
<dbReference type="GO" id="GO:0006508">
    <property type="term" value="P:proteolysis"/>
    <property type="evidence" value="ECO:0007669"/>
    <property type="project" value="UniProtKB-KW"/>
</dbReference>
<comment type="subcellular location">
    <subcellularLocation>
        <location evidence="2">Cell membrane</location>
    </subcellularLocation>
    <subcellularLocation>
        <location evidence="1">Membrane</location>
        <topology evidence="1">Single-pass membrane protein</topology>
    </subcellularLocation>
</comment>
<keyword evidence="10" id="KW-0573">Peptidoglycan synthesis</keyword>
<dbReference type="InterPro" id="IPR012338">
    <property type="entry name" value="Beta-lactam/transpept-like"/>
</dbReference>
<dbReference type="Proteomes" id="UP000321638">
    <property type="component" value="Unassembled WGS sequence"/>
</dbReference>
<proteinExistence type="predicted"/>
<evidence type="ECO:0000256" key="1">
    <source>
        <dbReference type="ARBA" id="ARBA00004167"/>
    </source>
</evidence>
<dbReference type="GO" id="GO:0005886">
    <property type="term" value="C:plasma membrane"/>
    <property type="evidence" value="ECO:0007669"/>
    <property type="project" value="UniProtKB-SubCell"/>
</dbReference>
<evidence type="ECO:0000313" key="19">
    <source>
        <dbReference type="Proteomes" id="UP000321638"/>
    </source>
</evidence>
<feature type="transmembrane region" description="Helical" evidence="15">
    <location>
        <begin position="15"/>
        <end position="35"/>
    </location>
</feature>
<sequence>MRRDADRYTLFTRRALLLGGLKVGMLGMLGARLYWLQTIESDKYKVLADDNRINTRPLTPSRGLIFDRTGEPLAANRNNFRVLITADKGRAADAIRQAETVLERLDRVITIGDGERQRIIEQMRRNRSFVPVTVRENLTWEQVAQIEFNAPDLPGVSIDLGQTRDYFYPELMSHIVGYVGRVSPEDLRDSDDAVLQLPGMRIGKKGVEKGADEALRGKPGGIQVEVNAVGRVVRELDRVEGEAGANLLLTIDLELQQYVADRLKEQSASAVVMDVVTGDILSMVSVPSFDNNTFARGVTQTEWQDLLNDPKKPLLNKAAQGVYPPGSTYKMVTALAALDSKGIGLWDRLPCNGFIEMPGNVKKYCWIHPAGHGWLNVVEALQQSCDCFFYEAAKRAGVDRIGEAAAKLGFGRPTGVGLPEESGGLQPSRAWKQERESKPWGLGDTYNLGIGQGDMLSTPLQLAVMTARIANGGYDVRPRLVAASAGARDALQPPPVQAKPSAPSLRFNPQHLKAVQQGMDMVVNSQSGTAFSSRITEKGMAMAGKTGTAQVKRITESERGRRMSQTELPWHLRHHALFCGYAPVDSPRYACAVVVEHGMGGSLTAAPITRDILLQTQKLDPSRRPERFKSAMLAGSGTLAETPAAAGDGPPPSRSER</sequence>
<dbReference type="InterPro" id="IPR001460">
    <property type="entry name" value="PCN-bd_Tpept"/>
</dbReference>
<feature type="domain" description="Penicillin-binding protein dimerisation" evidence="17">
    <location>
        <begin position="59"/>
        <end position="236"/>
    </location>
</feature>
<evidence type="ECO:0000256" key="10">
    <source>
        <dbReference type="ARBA" id="ARBA00022984"/>
    </source>
</evidence>
<keyword evidence="8 18" id="KW-0378">Hydrolase</keyword>
<organism evidence="18 19">
    <name type="scientific">Vineibacter terrae</name>
    <dbReference type="NCBI Taxonomy" id="2586908"/>
    <lineage>
        <taxon>Bacteria</taxon>
        <taxon>Pseudomonadati</taxon>
        <taxon>Pseudomonadota</taxon>
        <taxon>Alphaproteobacteria</taxon>
        <taxon>Hyphomicrobiales</taxon>
        <taxon>Vineibacter</taxon>
    </lineage>
</organism>
<dbReference type="NCBIfam" id="TIGR03423">
    <property type="entry name" value="pbp2_mrdA"/>
    <property type="match status" value="1"/>
</dbReference>
<dbReference type="GO" id="GO:0071972">
    <property type="term" value="F:peptidoglycan L,D-transpeptidase activity"/>
    <property type="evidence" value="ECO:0007669"/>
    <property type="project" value="TreeGrafter"/>
</dbReference>
<keyword evidence="5 18" id="KW-0121">Carboxypeptidase</keyword>
<dbReference type="EC" id="3.4.16.4" evidence="18"/>
<gene>
    <name evidence="18" type="primary">mrdA</name>
    <name evidence="18" type="ORF">FHP25_08930</name>
</gene>
<comment type="caution">
    <text evidence="18">The sequence shown here is derived from an EMBL/GenBank/DDBJ whole genome shotgun (WGS) entry which is preliminary data.</text>
</comment>
<dbReference type="GO" id="GO:0008360">
    <property type="term" value="P:regulation of cell shape"/>
    <property type="evidence" value="ECO:0007669"/>
    <property type="project" value="UniProtKB-KW"/>
</dbReference>
<dbReference type="InterPro" id="IPR017790">
    <property type="entry name" value="Penicillin-binding_protein_2"/>
</dbReference>
<feature type="region of interest" description="Disordered" evidence="14">
    <location>
        <begin position="619"/>
        <end position="657"/>
    </location>
</feature>
<reference evidence="18 19" key="1">
    <citation type="submission" date="2019-06" db="EMBL/GenBank/DDBJ databases">
        <title>New taxonomy in bacterial strain CC-CFT640, isolated from vineyard.</title>
        <authorList>
            <person name="Lin S.-Y."/>
            <person name="Tsai C.-F."/>
            <person name="Young C.-C."/>
        </authorList>
    </citation>
    <scope>NUCLEOTIDE SEQUENCE [LARGE SCALE GENOMIC DNA]</scope>
    <source>
        <strain evidence="18 19">CC-CFT640</strain>
    </source>
</reference>
<dbReference type="GO" id="GO:0008658">
    <property type="term" value="F:penicillin binding"/>
    <property type="evidence" value="ECO:0007669"/>
    <property type="project" value="InterPro"/>
</dbReference>
<evidence type="ECO:0000256" key="3">
    <source>
        <dbReference type="ARBA" id="ARBA00022475"/>
    </source>
</evidence>
<dbReference type="SUPFAM" id="SSF56519">
    <property type="entry name" value="Penicillin binding protein dimerisation domain"/>
    <property type="match status" value="1"/>
</dbReference>
<dbReference type="SUPFAM" id="SSF56601">
    <property type="entry name" value="beta-lactamase/transpeptidase-like"/>
    <property type="match status" value="1"/>
</dbReference>
<keyword evidence="6" id="KW-0645">Protease</keyword>
<feature type="compositionally biased region" description="Basic and acidic residues" evidence="14">
    <location>
        <begin position="620"/>
        <end position="629"/>
    </location>
</feature>
<feature type="domain" description="Penicillin-binding protein transpeptidase" evidence="16">
    <location>
        <begin position="269"/>
        <end position="613"/>
    </location>
</feature>